<dbReference type="InterPro" id="IPR040256">
    <property type="entry name" value="At4g02000-like"/>
</dbReference>
<dbReference type="OrthoDB" id="1108329at2759"/>
<evidence type="ECO:0000256" key="1">
    <source>
        <dbReference type="SAM" id="MobiDB-lite"/>
    </source>
</evidence>
<reference evidence="3" key="1">
    <citation type="submission" date="2020-01" db="EMBL/GenBank/DDBJ databases">
        <authorList>
            <person name="Mishra B."/>
        </authorList>
    </citation>
    <scope>NUCLEOTIDE SEQUENCE [LARGE SCALE GENOMIC DNA]</scope>
</reference>
<dbReference type="PANTHER" id="PTHR31286">
    <property type="entry name" value="GLYCINE-RICH CELL WALL STRUCTURAL PROTEIN 1.8-LIKE"/>
    <property type="match status" value="1"/>
</dbReference>
<dbReference type="InterPro" id="IPR025558">
    <property type="entry name" value="DUF4283"/>
</dbReference>
<feature type="domain" description="DUF4283" evidence="2">
    <location>
        <begin position="40"/>
        <end position="121"/>
    </location>
</feature>
<dbReference type="EMBL" id="CACVBM020001063">
    <property type="protein sequence ID" value="CAA7027946.1"/>
    <property type="molecule type" value="Genomic_DNA"/>
</dbReference>
<dbReference type="PANTHER" id="PTHR31286:SF97">
    <property type="entry name" value="DUF4283 DOMAIN-CONTAINING PROTEIN"/>
    <property type="match status" value="1"/>
</dbReference>
<keyword evidence="4" id="KW-1185">Reference proteome</keyword>
<organism evidence="3 4">
    <name type="scientific">Microthlaspi erraticum</name>
    <dbReference type="NCBI Taxonomy" id="1685480"/>
    <lineage>
        <taxon>Eukaryota</taxon>
        <taxon>Viridiplantae</taxon>
        <taxon>Streptophyta</taxon>
        <taxon>Embryophyta</taxon>
        <taxon>Tracheophyta</taxon>
        <taxon>Spermatophyta</taxon>
        <taxon>Magnoliopsida</taxon>
        <taxon>eudicotyledons</taxon>
        <taxon>Gunneridae</taxon>
        <taxon>Pentapetalae</taxon>
        <taxon>rosids</taxon>
        <taxon>malvids</taxon>
        <taxon>Brassicales</taxon>
        <taxon>Brassicaceae</taxon>
        <taxon>Coluteocarpeae</taxon>
        <taxon>Microthlaspi</taxon>
    </lineage>
</organism>
<protein>
    <recommendedName>
        <fullName evidence="2">DUF4283 domain-containing protein</fullName>
    </recommendedName>
</protein>
<comment type="caution">
    <text evidence="3">The sequence shown here is derived from an EMBL/GenBank/DDBJ whole genome shotgun (WGS) entry which is preliminary data.</text>
</comment>
<evidence type="ECO:0000313" key="3">
    <source>
        <dbReference type="EMBL" id="CAA7027946.1"/>
    </source>
</evidence>
<dbReference type="Pfam" id="PF14111">
    <property type="entry name" value="DUF4283"/>
    <property type="match status" value="1"/>
</dbReference>
<accession>A0A6D2IHY8</accession>
<dbReference type="AlphaFoldDB" id="A0A6D2IHY8"/>
<proteinExistence type="predicted"/>
<feature type="region of interest" description="Disordered" evidence="1">
    <location>
        <begin position="1"/>
        <end position="21"/>
    </location>
</feature>
<evidence type="ECO:0000313" key="4">
    <source>
        <dbReference type="Proteomes" id="UP000467841"/>
    </source>
</evidence>
<dbReference type="Proteomes" id="UP000467841">
    <property type="component" value="Unassembled WGS sequence"/>
</dbReference>
<gene>
    <name evidence="3" type="ORF">MERR_LOCUS15181</name>
</gene>
<evidence type="ECO:0000259" key="2">
    <source>
        <dbReference type="Pfam" id="PF14111"/>
    </source>
</evidence>
<sequence>MSNSDNNARRGTSSNTTRRRLEMENEVINLPACDLSAAATRFKRTVIGRMFYREGRSMDAVIAMIPKPKIWDVEGRVRGLNLGNGQFQFDFDNEEDMERVLQKRPWHFNRWSFSLERWEPFTSELFPNTMLFWVRVTGVPVHFWNNENFTEIGKALGEVRGIEAHRSRFQVSLNADEPLQFERKVGFPNGDVGTVTFEYEGLQ</sequence>
<name>A0A6D2IHY8_9BRAS</name>